<reference evidence="13" key="1">
    <citation type="submission" date="2025-05" db="UniProtKB">
        <authorList>
            <consortium name="RefSeq"/>
        </authorList>
    </citation>
    <scope>NUCLEOTIDE SEQUENCE [LARGE SCALE GENOMIC DNA]</scope>
</reference>
<evidence type="ECO:0000256" key="6">
    <source>
        <dbReference type="ARBA" id="ARBA00023053"/>
    </source>
</evidence>
<protein>
    <submittedName>
        <fullName evidence="14">Uncharacterized protein LOC105844209</fullName>
    </submittedName>
</protein>
<keyword evidence="8 12" id="KW-0472">Membrane</keyword>
<dbReference type="Proteomes" id="UP001652625">
    <property type="component" value="Chromosome 01"/>
</dbReference>
<dbReference type="PANTHER" id="PTHR11690:SF300">
    <property type="entry name" value="PICKPOCKET PROTEIN 19"/>
    <property type="match status" value="1"/>
</dbReference>
<gene>
    <name evidence="14" type="primary">LOC105844209</name>
</gene>
<evidence type="ECO:0000256" key="11">
    <source>
        <dbReference type="RuleBase" id="RU000679"/>
    </source>
</evidence>
<evidence type="ECO:0000313" key="13">
    <source>
        <dbReference type="Proteomes" id="UP001652625"/>
    </source>
</evidence>
<comment type="similarity">
    <text evidence="11">Belongs to the amiloride-sensitive sodium channel (TC 1.A.6) family.</text>
</comment>
<name>A0ABM4B8C4_HYDVU</name>
<dbReference type="InterPro" id="IPR001873">
    <property type="entry name" value="ENaC"/>
</dbReference>
<evidence type="ECO:0000313" key="14">
    <source>
        <dbReference type="RefSeq" id="XP_065645107.1"/>
    </source>
</evidence>
<evidence type="ECO:0000256" key="1">
    <source>
        <dbReference type="ARBA" id="ARBA00004141"/>
    </source>
</evidence>
<keyword evidence="6" id="KW-0915">Sodium</keyword>
<keyword evidence="9 11" id="KW-0739">Sodium transport</keyword>
<reference evidence="14" key="2">
    <citation type="submission" date="2025-08" db="UniProtKB">
        <authorList>
            <consortium name="RefSeq"/>
        </authorList>
    </citation>
    <scope>IDENTIFICATION</scope>
</reference>
<keyword evidence="4 11" id="KW-0812">Transmembrane</keyword>
<evidence type="ECO:0000256" key="3">
    <source>
        <dbReference type="ARBA" id="ARBA00022461"/>
    </source>
</evidence>
<feature type="transmembrane region" description="Helical" evidence="12">
    <location>
        <begin position="469"/>
        <end position="493"/>
    </location>
</feature>
<evidence type="ECO:0000256" key="7">
    <source>
        <dbReference type="ARBA" id="ARBA00023065"/>
    </source>
</evidence>
<keyword evidence="5 12" id="KW-1133">Transmembrane helix</keyword>
<feature type="transmembrane region" description="Helical" evidence="12">
    <location>
        <begin position="124"/>
        <end position="143"/>
    </location>
</feature>
<dbReference type="Pfam" id="PF00858">
    <property type="entry name" value="ASC"/>
    <property type="match status" value="1"/>
</dbReference>
<keyword evidence="7 11" id="KW-0406">Ion transport</keyword>
<keyword evidence="10 11" id="KW-0407">Ion channel</keyword>
<dbReference type="GeneID" id="105844209"/>
<evidence type="ECO:0000256" key="12">
    <source>
        <dbReference type="SAM" id="Phobius"/>
    </source>
</evidence>
<evidence type="ECO:0000256" key="2">
    <source>
        <dbReference type="ARBA" id="ARBA00022448"/>
    </source>
</evidence>
<proteinExistence type="inferred from homology"/>
<accession>A0ABM4B8C4</accession>
<keyword evidence="13" id="KW-1185">Reference proteome</keyword>
<sequence>MSYCDDSVFLKNHAPKHTRGTGRNSFDKAKMFGSRLIRLSDSSDNYQYDYDYLQMEFAGMDAETGYQNAFLFPTTSPVALEDNSFNDKSIIKGVAPEKRIEQYMKSFSLHGLTKIFVARTRLESLFWLIALLGGISLSMYVSVNLVTKYLNYEVYTDAKLEITDKNFFPAVTMCERDLLQSFYFSYCGLTSDNQSSFIPCQNQRKIYITTDNKTWWSNGLFNVTLCTTWGAKQCVKNDFFLSLSQYNHACIRWNYDGNLYDMYSHVDIEFTFISDVDQPSPNIILISHDPLVSEIDFTNAISLEAKQYSINMEKTIIELLPSPFPSKCKDDKDNDMFPGKYTRRSCLETQNYIGMFKECGDIFDYMKQYIPKDILQKYKKNDTKSNFFNCMYSYSMREAKSSSVLCPFPCSETQISMVVSSRNYFKNDQRRDLKIYSIGIQYTLVDSYRIVKEKQLYYIHQLACEIGGLIGLMVGFSLISAIEIVACSVLWLMCKIRKLTKY</sequence>
<evidence type="ECO:0000256" key="9">
    <source>
        <dbReference type="ARBA" id="ARBA00023201"/>
    </source>
</evidence>
<evidence type="ECO:0000256" key="5">
    <source>
        <dbReference type="ARBA" id="ARBA00022989"/>
    </source>
</evidence>
<keyword evidence="3 11" id="KW-0894">Sodium channel</keyword>
<keyword evidence="2 11" id="KW-0813">Transport</keyword>
<comment type="subcellular location">
    <subcellularLocation>
        <location evidence="1">Membrane</location>
        <topology evidence="1">Multi-pass membrane protein</topology>
    </subcellularLocation>
</comment>
<evidence type="ECO:0000256" key="10">
    <source>
        <dbReference type="ARBA" id="ARBA00023303"/>
    </source>
</evidence>
<evidence type="ECO:0000256" key="4">
    <source>
        <dbReference type="ARBA" id="ARBA00022692"/>
    </source>
</evidence>
<dbReference type="RefSeq" id="XP_065645107.1">
    <property type="nucleotide sequence ID" value="XM_065789035.1"/>
</dbReference>
<dbReference type="PANTHER" id="PTHR11690">
    <property type="entry name" value="AMILORIDE-SENSITIVE SODIUM CHANNEL-RELATED"/>
    <property type="match status" value="1"/>
</dbReference>
<evidence type="ECO:0000256" key="8">
    <source>
        <dbReference type="ARBA" id="ARBA00023136"/>
    </source>
</evidence>
<dbReference type="Gene3D" id="1.10.287.770">
    <property type="entry name" value="YojJ-like"/>
    <property type="match status" value="1"/>
</dbReference>
<organism evidence="13 14">
    <name type="scientific">Hydra vulgaris</name>
    <name type="common">Hydra</name>
    <name type="synonym">Hydra attenuata</name>
    <dbReference type="NCBI Taxonomy" id="6087"/>
    <lineage>
        <taxon>Eukaryota</taxon>
        <taxon>Metazoa</taxon>
        <taxon>Cnidaria</taxon>
        <taxon>Hydrozoa</taxon>
        <taxon>Hydroidolina</taxon>
        <taxon>Anthoathecata</taxon>
        <taxon>Aplanulata</taxon>
        <taxon>Hydridae</taxon>
        <taxon>Hydra</taxon>
    </lineage>
</organism>